<dbReference type="InterPro" id="IPR058245">
    <property type="entry name" value="NreC/VraR/RcsB-like_REC"/>
</dbReference>
<dbReference type="GO" id="GO:0003677">
    <property type="term" value="F:DNA binding"/>
    <property type="evidence" value="ECO:0007669"/>
    <property type="project" value="UniProtKB-KW"/>
</dbReference>
<dbReference type="GO" id="GO:0000160">
    <property type="term" value="P:phosphorelay signal transduction system"/>
    <property type="evidence" value="ECO:0007669"/>
    <property type="project" value="InterPro"/>
</dbReference>
<feature type="modified residue" description="4-aspartylphosphate" evidence="5">
    <location>
        <position position="59"/>
    </location>
</feature>
<dbReference type="AlphaFoldDB" id="A0A2S7SRL9"/>
<organism evidence="7 8">
    <name type="scientific">Flavipsychrobacter stenotrophus</name>
    <dbReference type="NCBI Taxonomy" id="2077091"/>
    <lineage>
        <taxon>Bacteria</taxon>
        <taxon>Pseudomonadati</taxon>
        <taxon>Bacteroidota</taxon>
        <taxon>Chitinophagia</taxon>
        <taxon>Chitinophagales</taxon>
        <taxon>Chitinophagaceae</taxon>
        <taxon>Flavipsychrobacter</taxon>
    </lineage>
</organism>
<dbReference type="Pfam" id="PF00072">
    <property type="entry name" value="Response_reg"/>
    <property type="match status" value="1"/>
</dbReference>
<proteinExistence type="predicted"/>
<sequence>MTTNIKEIILVDDHVIIREGLKELIEKLGAYKVTRQYSDGSELTNDIPLIPAPDLIIMDISMPVMNGDEVVATLREKDIFIPILILTLSQDENRIVHLFRNGVCGYLKKDCTAAMMKQALEEIFRVGYYHNELMVFALQTAERMPRKTQQELILEKLSVREKEFLKLICHEDEYTYDQIASLMHVQHRTVDGYRQSIFEKFGIKSKTGLVLFMLRHQLYEQLG</sequence>
<feature type="domain" description="Response regulatory" evidence="6">
    <location>
        <begin position="7"/>
        <end position="124"/>
    </location>
</feature>
<dbReference type="GO" id="GO:0006355">
    <property type="term" value="P:regulation of DNA-templated transcription"/>
    <property type="evidence" value="ECO:0007669"/>
    <property type="project" value="InterPro"/>
</dbReference>
<dbReference type="RefSeq" id="WP_105040732.1">
    <property type="nucleotide sequence ID" value="NZ_PPSL01000006.1"/>
</dbReference>
<dbReference type="PANTHER" id="PTHR43214">
    <property type="entry name" value="TWO-COMPONENT RESPONSE REGULATOR"/>
    <property type="match status" value="1"/>
</dbReference>
<keyword evidence="2" id="KW-0805">Transcription regulation</keyword>
<evidence type="ECO:0000259" key="6">
    <source>
        <dbReference type="PROSITE" id="PS50110"/>
    </source>
</evidence>
<evidence type="ECO:0000256" key="4">
    <source>
        <dbReference type="ARBA" id="ARBA00023163"/>
    </source>
</evidence>
<evidence type="ECO:0000256" key="1">
    <source>
        <dbReference type="ARBA" id="ARBA00022553"/>
    </source>
</evidence>
<keyword evidence="3" id="KW-0238">DNA-binding</keyword>
<dbReference type="Pfam" id="PF00196">
    <property type="entry name" value="GerE"/>
    <property type="match status" value="1"/>
</dbReference>
<evidence type="ECO:0000256" key="3">
    <source>
        <dbReference type="ARBA" id="ARBA00023125"/>
    </source>
</evidence>
<dbReference type="EMBL" id="PPSL01000006">
    <property type="protein sequence ID" value="PQJ09281.1"/>
    <property type="molecule type" value="Genomic_DNA"/>
</dbReference>
<dbReference type="InterPro" id="IPR001789">
    <property type="entry name" value="Sig_transdc_resp-reg_receiver"/>
</dbReference>
<gene>
    <name evidence="7" type="ORF">CJD36_018705</name>
</gene>
<dbReference type="SMART" id="SM00421">
    <property type="entry name" value="HTH_LUXR"/>
    <property type="match status" value="1"/>
</dbReference>
<keyword evidence="1 5" id="KW-0597">Phosphoprotein</keyword>
<evidence type="ECO:0000313" key="7">
    <source>
        <dbReference type="EMBL" id="PQJ09281.1"/>
    </source>
</evidence>
<reference evidence="7 8" key="1">
    <citation type="submission" date="2018-01" db="EMBL/GenBank/DDBJ databases">
        <title>A novel member of the phylum Bacteroidetes isolated from glacier ice.</title>
        <authorList>
            <person name="Liu Q."/>
            <person name="Xin Y.-H."/>
        </authorList>
    </citation>
    <scope>NUCLEOTIDE SEQUENCE [LARGE SCALE GENOMIC DNA]</scope>
    <source>
        <strain evidence="7 8">RB1R16</strain>
    </source>
</reference>
<dbReference type="Gene3D" id="3.40.50.2300">
    <property type="match status" value="1"/>
</dbReference>
<dbReference type="SUPFAM" id="SSF46894">
    <property type="entry name" value="C-terminal effector domain of the bipartite response regulators"/>
    <property type="match status" value="1"/>
</dbReference>
<comment type="caution">
    <text evidence="7">The sequence shown here is derived from an EMBL/GenBank/DDBJ whole genome shotgun (WGS) entry which is preliminary data.</text>
</comment>
<dbReference type="SUPFAM" id="SSF52172">
    <property type="entry name" value="CheY-like"/>
    <property type="match status" value="1"/>
</dbReference>
<evidence type="ECO:0000256" key="2">
    <source>
        <dbReference type="ARBA" id="ARBA00023015"/>
    </source>
</evidence>
<name>A0A2S7SRL9_9BACT</name>
<dbReference type="OrthoDB" id="9797341at2"/>
<dbReference type="InterPro" id="IPR011006">
    <property type="entry name" value="CheY-like_superfamily"/>
</dbReference>
<dbReference type="InterPro" id="IPR016032">
    <property type="entry name" value="Sig_transdc_resp-reg_C-effctor"/>
</dbReference>
<keyword evidence="8" id="KW-1185">Reference proteome</keyword>
<dbReference type="InterPro" id="IPR039420">
    <property type="entry name" value="WalR-like"/>
</dbReference>
<evidence type="ECO:0000256" key="5">
    <source>
        <dbReference type="PROSITE-ProRule" id="PRU00169"/>
    </source>
</evidence>
<dbReference type="CDD" id="cd17535">
    <property type="entry name" value="REC_NarL-like"/>
    <property type="match status" value="1"/>
</dbReference>
<dbReference type="SMART" id="SM00448">
    <property type="entry name" value="REC"/>
    <property type="match status" value="1"/>
</dbReference>
<dbReference type="InterPro" id="IPR000792">
    <property type="entry name" value="Tscrpt_reg_LuxR_C"/>
</dbReference>
<evidence type="ECO:0000313" key="8">
    <source>
        <dbReference type="Proteomes" id="UP000239872"/>
    </source>
</evidence>
<dbReference type="Proteomes" id="UP000239872">
    <property type="component" value="Unassembled WGS sequence"/>
</dbReference>
<dbReference type="PANTHER" id="PTHR43214:SF41">
    <property type="entry name" value="NITRATE_NITRITE RESPONSE REGULATOR PROTEIN NARP"/>
    <property type="match status" value="1"/>
</dbReference>
<keyword evidence="4" id="KW-0804">Transcription</keyword>
<dbReference type="PROSITE" id="PS50110">
    <property type="entry name" value="RESPONSE_REGULATORY"/>
    <property type="match status" value="1"/>
</dbReference>
<protein>
    <recommendedName>
        <fullName evidence="6">Response regulatory domain-containing protein</fullName>
    </recommendedName>
</protein>
<accession>A0A2S7SRL9</accession>